<dbReference type="Proteomes" id="UP000825701">
    <property type="component" value="Chromosome"/>
</dbReference>
<evidence type="ECO:0000256" key="1">
    <source>
        <dbReference type="ARBA" id="ARBA00006226"/>
    </source>
</evidence>
<accession>A0A9E6RDL7</accession>
<organism evidence="3 4">
    <name type="scientific">Chenggangzhangella methanolivorans</name>
    <dbReference type="NCBI Taxonomy" id="1437009"/>
    <lineage>
        <taxon>Bacteria</taxon>
        <taxon>Pseudomonadati</taxon>
        <taxon>Pseudomonadota</taxon>
        <taxon>Alphaproteobacteria</taxon>
        <taxon>Hyphomicrobiales</taxon>
        <taxon>Methylopilaceae</taxon>
        <taxon>Chenggangzhangella</taxon>
    </lineage>
</organism>
<dbReference type="Pfam" id="PF05016">
    <property type="entry name" value="ParE_toxin"/>
    <property type="match status" value="1"/>
</dbReference>
<dbReference type="PANTHER" id="PTHR33755">
    <property type="entry name" value="TOXIN PARE1-RELATED"/>
    <property type="match status" value="1"/>
</dbReference>
<dbReference type="KEGG" id="cmet:K6K41_08015"/>
<dbReference type="AlphaFoldDB" id="A0A9E6RDL7"/>
<protein>
    <submittedName>
        <fullName evidence="3">Type II toxin-antitoxin system RelE/ParE family toxin</fullName>
    </submittedName>
</protein>
<dbReference type="EMBL" id="CP081869">
    <property type="protein sequence ID" value="QZO01393.1"/>
    <property type="molecule type" value="Genomic_DNA"/>
</dbReference>
<evidence type="ECO:0000256" key="2">
    <source>
        <dbReference type="ARBA" id="ARBA00022649"/>
    </source>
</evidence>
<dbReference type="Gene3D" id="3.30.2310.20">
    <property type="entry name" value="RelE-like"/>
    <property type="match status" value="1"/>
</dbReference>
<sequence length="95" mass="10759">MRVFRTRRYLMELAAIGDYLAEQSPRAAFRIVNDIDGSAARLLSRNPFVGRIGEIPGTRELVVSGAPYIVAYRVTEERVELLFVQHGAREWPPSI</sequence>
<comment type="similarity">
    <text evidence="1">Belongs to the RelE toxin family.</text>
</comment>
<dbReference type="PANTHER" id="PTHR33755:SF6">
    <property type="entry name" value="PLASMID STABILIZATION SYSTEM PROTEIN"/>
    <property type="match status" value="1"/>
</dbReference>
<evidence type="ECO:0000313" key="3">
    <source>
        <dbReference type="EMBL" id="QZO01393.1"/>
    </source>
</evidence>
<keyword evidence="2" id="KW-1277">Toxin-antitoxin system</keyword>
<reference evidence="3" key="1">
    <citation type="submission" date="2021-08" db="EMBL/GenBank/DDBJ databases">
        <authorList>
            <person name="Zhang H."/>
            <person name="Xu M."/>
            <person name="Yu Z."/>
            <person name="Yang L."/>
            <person name="Cai Y."/>
        </authorList>
    </citation>
    <scope>NUCLEOTIDE SEQUENCE</scope>
    <source>
        <strain evidence="3">CHL1</strain>
    </source>
</reference>
<name>A0A9E6RDL7_9HYPH</name>
<keyword evidence="4" id="KW-1185">Reference proteome</keyword>
<dbReference type="InterPro" id="IPR051803">
    <property type="entry name" value="TA_system_RelE-like_toxin"/>
</dbReference>
<dbReference type="InterPro" id="IPR007712">
    <property type="entry name" value="RelE/ParE_toxin"/>
</dbReference>
<dbReference type="InterPro" id="IPR035093">
    <property type="entry name" value="RelE/ParE_toxin_dom_sf"/>
</dbReference>
<gene>
    <name evidence="3" type="ORF">K6K41_08015</name>
</gene>
<evidence type="ECO:0000313" key="4">
    <source>
        <dbReference type="Proteomes" id="UP000825701"/>
    </source>
</evidence>
<proteinExistence type="inferred from homology"/>